<name>A0ABU1U3Y7_9BACL</name>
<comment type="caution">
    <text evidence="1">The sequence shown here is derived from an EMBL/GenBank/DDBJ whole genome shotgun (WGS) entry which is preliminary data.</text>
</comment>
<dbReference type="Proteomes" id="UP001258181">
    <property type="component" value="Unassembled WGS sequence"/>
</dbReference>
<proteinExistence type="predicted"/>
<dbReference type="EMBL" id="JAVDWA010000006">
    <property type="protein sequence ID" value="MDR7074190.1"/>
    <property type="molecule type" value="Genomic_DNA"/>
</dbReference>
<evidence type="ECO:0000313" key="2">
    <source>
        <dbReference type="Proteomes" id="UP001258181"/>
    </source>
</evidence>
<protein>
    <submittedName>
        <fullName evidence="1">Uncharacterized protein</fullName>
    </submittedName>
</protein>
<sequence length="99" mass="11581">MEKKEFNQELLLELQEDLKMIKSLLSKYEHLLEGIMVNKKLRVYEVLTFDEKVKLAELELELLTAHSKKEATLIKKEIDLLLETANLRYMKSRGNSSNG</sequence>
<reference evidence="1 2" key="1">
    <citation type="submission" date="2023-07" db="EMBL/GenBank/DDBJ databases">
        <title>Sorghum-associated microbial communities from plants grown in Nebraska, USA.</title>
        <authorList>
            <person name="Schachtman D."/>
        </authorList>
    </citation>
    <scope>NUCLEOTIDE SEQUENCE [LARGE SCALE GENOMIC DNA]</scope>
    <source>
        <strain evidence="1 2">BE211</strain>
    </source>
</reference>
<evidence type="ECO:0000313" key="1">
    <source>
        <dbReference type="EMBL" id="MDR7074190.1"/>
    </source>
</evidence>
<dbReference type="RefSeq" id="WP_310260729.1">
    <property type="nucleotide sequence ID" value="NZ_JAVDWA010000006.1"/>
</dbReference>
<accession>A0ABU1U3Y7</accession>
<organism evidence="1 2">
    <name type="scientific">Fictibacillus barbaricus</name>
    <dbReference type="NCBI Taxonomy" id="182136"/>
    <lineage>
        <taxon>Bacteria</taxon>
        <taxon>Bacillati</taxon>
        <taxon>Bacillota</taxon>
        <taxon>Bacilli</taxon>
        <taxon>Bacillales</taxon>
        <taxon>Fictibacillaceae</taxon>
        <taxon>Fictibacillus</taxon>
    </lineage>
</organism>
<keyword evidence="2" id="KW-1185">Reference proteome</keyword>
<gene>
    <name evidence="1" type="ORF">J2X07_003185</name>
</gene>